<feature type="transmembrane region" description="Helical" evidence="1">
    <location>
        <begin position="184"/>
        <end position="207"/>
    </location>
</feature>
<dbReference type="OrthoDB" id="2313863at2"/>
<keyword evidence="1" id="KW-1133">Transmembrane helix</keyword>
<gene>
    <name evidence="2" type="ORF">SAMN02910451_01635</name>
</gene>
<protein>
    <submittedName>
        <fullName evidence="2">ABC-2 family transporter protein</fullName>
    </submittedName>
</protein>
<feature type="transmembrane region" description="Helical" evidence="1">
    <location>
        <begin position="12"/>
        <end position="31"/>
    </location>
</feature>
<evidence type="ECO:0000313" key="3">
    <source>
        <dbReference type="Proteomes" id="UP000183047"/>
    </source>
</evidence>
<sequence>MKSFLIKDFILLKQRKSFFMVYFLMIVAMIYTKNIVFFIDFFSILAMILAFSTMSYDSHDNGMVFLMTMPNARKNYARAKYALCGILLLASWVVPYLVKVVSSIKEYNMINIADILLDSIIIMPICILICSVMIPVMLKFGAEKGRLVLALGFGTLTIIAVVIMKTEILSNLFGLAILEVGNLFGFEILGIAACVVILIGLVVSIIISDKIMEKREF</sequence>
<keyword evidence="1" id="KW-0812">Transmembrane</keyword>
<dbReference type="RefSeq" id="WP_074462250.1">
    <property type="nucleotide sequence ID" value="NZ_FMUR01000009.1"/>
</dbReference>
<reference evidence="3" key="1">
    <citation type="submission" date="2016-10" db="EMBL/GenBank/DDBJ databases">
        <authorList>
            <person name="Varghese N."/>
            <person name="Submissions S."/>
        </authorList>
    </citation>
    <scope>NUCLEOTIDE SEQUENCE [LARGE SCALE GENOMIC DNA]</scope>
    <source>
        <strain evidence="3">XBD2006</strain>
    </source>
</reference>
<dbReference type="InterPro" id="IPR025699">
    <property type="entry name" value="ABC2_memb-like"/>
</dbReference>
<name>A0A1G5DST9_9FIRM</name>
<proteinExistence type="predicted"/>
<keyword evidence="3" id="KW-1185">Reference proteome</keyword>
<dbReference type="Pfam" id="PF13346">
    <property type="entry name" value="ABC2_membrane_5"/>
    <property type="match status" value="1"/>
</dbReference>
<dbReference type="Proteomes" id="UP000183047">
    <property type="component" value="Unassembled WGS sequence"/>
</dbReference>
<evidence type="ECO:0000313" key="2">
    <source>
        <dbReference type="EMBL" id="SCY17734.1"/>
    </source>
</evidence>
<accession>A0A1G5DST9</accession>
<keyword evidence="1" id="KW-0472">Membrane</keyword>
<evidence type="ECO:0000256" key="1">
    <source>
        <dbReference type="SAM" id="Phobius"/>
    </source>
</evidence>
<dbReference type="AlphaFoldDB" id="A0A1G5DST9"/>
<dbReference type="EMBL" id="FMUR01000009">
    <property type="protein sequence ID" value="SCY17734.1"/>
    <property type="molecule type" value="Genomic_DNA"/>
</dbReference>
<feature type="transmembrane region" description="Helical" evidence="1">
    <location>
        <begin position="79"/>
        <end position="98"/>
    </location>
</feature>
<feature type="transmembrane region" description="Helical" evidence="1">
    <location>
        <begin position="110"/>
        <end position="134"/>
    </location>
</feature>
<feature type="transmembrane region" description="Helical" evidence="1">
    <location>
        <begin position="37"/>
        <end position="58"/>
    </location>
</feature>
<organism evidence="2 3">
    <name type="scientific">Butyrivibrio hungatei</name>
    <dbReference type="NCBI Taxonomy" id="185008"/>
    <lineage>
        <taxon>Bacteria</taxon>
        <taxon>Bacillati</taxon>
        <taxon>Bacillota</taxon>
        <taxon>Clostridia</taxon>
        <taxon>Lachnospirales</taxon>
        <taxon>Lachnospiraceae</taxon>
        <taxon>Butyrivibrio</taxon>
    </lineage>
</organism>
<feature type="transmembrane region" description="Helical" evidence="1">
    <location>
        <begin position="146"/>
        <end position="164"/>
    </location>
</feature>